<keyword evidence="1" id="KW-1133">Transmembrane helix</keyword>
<proteinExistence type="predicted"/>
<protein>
    <submittedName>
        <fullName evidence="2">Uncharacterized protein</fullName>
    </submittedName>
</protein>
<keyword evidence="1" id="KW-0812">Transmembrane</keyword>
<accession>A0A0G2Y8N9</accession>
<organism evidence="2 3">
    <name type="scientific">Acanthamoeba polyphaga mimivirus Kroon</name>
    <dbReference type="NCBI Taxonomy" id="3069720"/>
    <lineage>
        <taxon>Viruses</taxon>
        <taxon>Varidnaviria</taxon>
        <taxon>Bamfordvirae</taxon>
        <taxon>Nucleocytoviricota</taxon>
        <taxon>Megaviricetes</taxon>
        <taxon>Imitervirales</taxon>
        <taxon>Mimiviridae</taxon>
        <taxon>Megamimivirinae</taxon>
        <taxon>Mimivirus</taxon>
        <taxon>Mimivirus lagoaense</taxon>
    </lineage>
</organism>
<evidence type="ECO:0000313" key="2">
    <source>
        <dbReference type="EMBL" id="AKI80182.1"/>
    </source>
</evidence>
<name>A0A0G2Y8N9_9VIRU</name>
<feature type="transmembrane region" description="Helical" evidence="1">
    <location>
        <begin position="195"/>
        <end position="217"/>
    </location>
</feature>
<dbReference type="Proteomes" id="UP000240461">
    <property type="component" value="Segment"/>
</dbReference>
<evidence type="ECO:0000313" key="3">
    <source>
        <dbReference type="Proteomes" id="UP000240461"/>
    </source>
</evidence>
<dbReference type="EMBL" id="KM982402">
    <property type="protein sequence ID" value="AKI80182.1"/>
    <property type="molecule type" value="Genomic_DNA"/>
</dbReference>
<keyword evidence="1" id="KW-0472">Membrane</keyword>
<reference evidence="2 3" key="1">
    <citation type="submission" date="2014-10" db="EMBL/GenBank/DDBJ databases">
        <title>Pan-genome analysis of Brazilian lineage A amoebal mimiviruses.</title>
        <authorList>
            <person name="Assis F.L."/>
            <person name="Abrahao J.S."/>
            <person name="Kroon E.G."/>
            <person name="Dornas F.P."/>
            <person name="Andrade K.R."/>
            <person name="Borato P.V.M."/>
            <person name="Pilotto M.R."/>
            <person name="Benamar S."/>
            <person name="LaScola B."/>
            <person name="Colson P."/>
        </authorList>
    </citation>
    <scope>NUCLEOTIDE SEQUENCE [LARGE SCALE GENOMIC DNA]</scope>
    <source>
        <strain evidence="2 3">Kroon</strain>
    </source>
</reference>
<keyword evidence="3" id="KW-1185">Reference proteome</keyword>
<evidence type="ECO:0000256" key="1">
    <source>
        <dbReference type="SAM" id="Phobius"/>
    </source>
</evidence>
<sequence length="222" mass="25247">MYSNITKAWHEDPVKEITSKLSKGYFDANKNNKFENERSSEISDKILDKNPKYNFLSTESDLVSLTENNLHLLSNNSAHISDLNSSEFGNYAPVDFTTKRKPYNISNKNLPLVSSKDSECDFSMNHIKHCNICYGRLKELINNKVSKKMDEIILDNKIKQIQSFVPSLDNLSKSSLTTDQSVNNQNRNSISNNDLWKTALIVIIGIVIILLLVIVMIKTVCK</sequence>
<dbReference type="KEGG" id="vg:80513980"/>